<evidence type="ECO:0000259" key="6">
    <source>
        <dbReference type="Pfam" id="PF16114"/>
    </source>
</evidence>
<dbReference type="InterPro" id="IPR032263">
    <property type="entry name" value="Citrate-bd"/>
</dbReference>
<keyword evidence="3" id="KW-0012">Acyltransferase</keyword>
<keyword evidence="8" id="KW-1185">Reference proteome</keyword>
<name>A0ABW2A3R7_9GAMM</name>
<dbReference type="Gene3D" id="3.40.50.261">
    <property type="entry name" value="Succinyl-CoA synthetase domains"/>
    <property type="match status" value="1"/>
</dbReference>
<dbReference type="RefSeq" id="WP_379910621.1">
    <property type="nucleotide sequence ID" value="NZ_JBHSWE010000001.1"/>
</dbReference>
<proteinExistence type="predicted"/>
<reference evidence="8" key="1">
    <citation type="journal article" date="2019" name="Int. J. Syst. Evol. Microbiol.">
        <title>The Global Catalogue of Microorganisms (GCM) 10K type strain sequencing project: providing services to taxonomists for standard genome sequencing and annotation.</title>
        <authorList>
            <consortium name="The Broad Institute Genomics Platform"/>
            <consortium name="The Broad Institute Genome Sequencing Center for Infectious Disease"/>
            <person name="Wu L."/>
            <person name="Ma J."/>
        </authorList>
    </citation>
    <scope>NUCLEOTIDE SEQUENCE [LARGE SCALE GENOMIC DNA]</scope>
    <source>
        <strain evidence="8">NBRC 111756</strain>
    </source>
</reference>
<evidence type="ECO:0000256" key="2">
    <source>
        <dbReference type="ARBA" id="ARBA00022741"/>
    </source>
</evidence>
<gene>
    <name evidence="7" type="ORF">ACFQDL_20415</name>
</gene>
<feature type="domain" description="ATP-citrate synthase citrate-binding" evidence="6">
    <location>
        <begin position="241"/>
        <end position="402"/>
    </location>
</feature>
<keyword evidence="2" id="KW-0547">Nucleotide-binding</keyword>
<accession>A0ABW2A3R7</accession>
<dbReference type="Gene3D" id="3.30.470.20">
    <property type="entry name" value="ATP-grasp fold, B domain"/>
    <property type="match status" value="1"/>
</dbReference>
<dbReference type="InterPro" id="IPR016102">
    <property type="entry name" value="Succinyl-CoA_synth-like"/>
</dbReference>
<dbReference type="Pfam" id="PF08442">
    <property type="entry name" value="ATP-grasp_2"/>
    <property type="match status" value="1"/>
</dbReference>
<keyword evidence="1" id="KW-0436">Ligase</keyword>
<dbReference type="Pfam" id="PF16114">
    <property type="entry name" value="Citrate_bind"/>
    <property type="match status" value="1"/>
</dbReference>
<evidence type="ECO:0000256" key="3">
    <source>
        <dbReference type="ARBA" id="ARBA00023315"/>
    </source>
</evidence>
<evidence type="ECO:0000259" key="5">
    <source>
        <dbReference type="Pfam" id="PF08442"/>
    </source>
</evidence>
<dbReference type="InterPro" id="IPR013650">
    <property type="entry name" value="ATP-grasp_succ-CoA_synth-type"/>
</dbReference>
<protein>
    <submittedName>
        <fullName evidence="7">ATP citrate lyase citrate-binding domain-containing protein</fullName>
    </submittedName>
</protein>
<dbReference type="SUPFAM" id="SSF56059">
    <property type="entry name" value="Glutathione synthetase ATP-binding domain-like"/>
    <property type="match status" value="1"/>
</dbReference>
<keyword evidence="3" id="KW-0808">Transferase</keyword>
<dbReference type="PANTHER" id="PTHR11815:SF10">
    <property type="entry name" value="SUCCINATE--COA LIGASE [GDP-FORMING] SUBUNIT BETA, MITOCHONDRIAL"/>
    <property type="match status" value="1"/>
</dbReference>
<dbReference type="GO" id="GO:0016829">
    <property type="term" value="F:lyase activity"/>
    <property type="evidence" value="ECO:0007669"/>
    <property type="project" value="UniProtKB-KW"/>
</dbReference>
<evidence type="ECO:0000313" key="7">
    <source>
        <dbReference type="EMBL" id="MFC6672163.1"/>
    </source>
</evidence>
<evidence type="ECO:0000256" key="1">
    <source>
        <dbReference type="ARBA" id="ARBA00022598"/>
    </source>
</evidence>
<evidence type="ECO:0000256" key="4">
    <source>
        <dbReference type="ARBA" id="ARBA00047593"/>
    </source>
</evidence>
<sequence length="424" mass="46734">MNITGMLHGSRLLNYVGFPTSEVLGPEASEDDIKGMIERHGSVFIKPLFKGGVGKKGKSGLIGRATDLKTALREKERLYFVEHLHGNTRAKAQGVTFEGAVPAEHEVYFSISDSTRYRAPTITITHRGGVDIEELDPAEIAEVPFEALTGLKAFVIANALSDIGAPKEIVSPLVQYLPKLWELFHHYGMTTLELNPIRMMPGPGGRLVPVACDFKCGFDRDDPRWQRLNLPNQLFAADYSDFEQEINQLRTYQGQSDVYVINDQGTVLAPTFGGGANSAVTEALGDRAIISSDFGGNPPYEKMRDVARISFKHWLRQTNVLFVIGGKSNNTDIETTFRAMADALRDYCNQYGPVPLYVVIGRGGPNLIRGMGAFKDTLDALGLPYRMFGFDSAMSEVVNYAMAADEWMRNGGREQVAKKLGITV</sequence>
<comment type="caution">
    <text evidence="7">The sequence shown here is derived from an EMBL/GenBank/DDBJ whole genome shotgun (WGS) entry which is preliminary data.</text>
</comment>
<feature type="domain" description="ATP-grasp fold succinyl-CoA synthetase-type" evidence="5">
    <location>
        <begin position="53"/>
        <end position="197"/>
    </location>
</feature>
<comment type="catalytic activity">
    <reaction evidence="4">
        <text>oxaloacetate + acetyl-CoA + ADP + phosphate = citrate + ATP + CoA</text>
        <dbReference type="Rhea" id="RHEA:21160"/>
        <dbReference type="ChEBI" id="CHEBI:16452"/>
        <dbReference type="ChEBI" id="CHEBI:16947"/>
        <dbReference type="ChEBI" id="CHEBI:30616"/>
        <dbReference type="ChEBI" id="CHEBI:43474"/>
        <dbReference type="ChEBI" id="CHEBI:57287"/>
        <dbReference type="ChEBI" id="CHEBI:57288"/>
        <dbReference type="ChEBI" id="CHEBI:456216"/>
        <dbReference type="EC" id="2.3.3.8"/>
    </reaction>
</comment>
<evidence type="ECO:0000313" key="8">
    <source>
        <dbReference type="Proteomes" id="UP001596422"/>
    </source>
</evidence>
<organism evidence="7 8">
    <name type="scientific">Marinobacterium aestuariivivens</name>
    <dbReference type="NCBI Taxonomy" id="1698799"/>
    <lineage>
        <taxon>Bacteria</taxon>
        <taxon>Pseudomonadati</taxon>
        <taxon>Pseudomonadota</taxon>
        <taxon>Gammaproteobacteria</taxon>
        <taxon>Oceanospirillales</taxon>
        <taxon>Oceanospirillaceae</taxon>
        <taxon>Marinobacterium</taxon>
    </lineage>
</organism>
<dbReference type="PANTHER" id="PTHR11815">
    <property type="entry name" value="SUCCINYL-COA SYNTHETASE BETA CHAIN"/>
    <property type="match status" value="1"/>
</dbReference>
<dbReference type="EMBL" id="JBHSWE010000001">
    <property type="protein sequence ID" value="MFC6672163.1"/>
    <property type="molecule type" value="Genomic_DNA"/>
</dbReference>
<dbReference type="Proteomes" id="UP001596422">
    <property type="component" value="Unassembled WGS sequence"/>
</dbReference>
<keyword evidence="7" id="KW-0456">Lyase</keyword>